<proteinExistence type="inferred from homology"/>
<dbReference type="GO" id="GO:0004803">
    <property type="term" value="F:transposase activity"/>
    <property type="evidence" value="ECO:0007669"/>
    <property type="project" value="InterPro"/>
</dbReference>
<dbReference type="Proteomes" id="UP000011559">
    <property type="component" value="Unassembled WGS sequence"/>
</dbReference>
<feature type="domain" description="Transposase IS4-like" evidence="5">
    <location>
        <begin position="3"/>
        <end position="202"/>
    </location>
</feature>
<sequence length="278" mass="32404">MYLVYNMTKRTLAQFSLTDERTHESSQFRTGNWLRGRLFLFGLGFYSYRRFALIHANNGYFVSRLKKNANPRIVGERRKWRGRAISLRGSHLQEQLSKLKRKHIDVTGEFEFKRRQYGERQSSATVEFRVVGVPVTDTDDYHLYVTNLPEEFTPEQVAALYNLRWKVELVFRELKSRYGLETFETRDKAIAELLVMAALLTLTVSRAVLAVFQEIEEERWATTFRSVAQPVLADLALALGHPTPNLPELVRCEARQPEKSRFTLNKRVAQAFSPEVWP</sequence>
<evidence type="ECO:0000256" key="2">
    <source>
        <dbReference type="ARBA" id="ARBA00022578"/>
    </source>
</evidence>
<dbReference type="AlphaFoldDB" id="M0GCQ0"/>
<dbReference type="EMBL" id="AOLG01000035">
    <property type="protein sequence ID" value="ELZ68579.1"/>
    <property type="molecule type" value="Genomic_DNA"/>
</dbReference>
<reference evidence="6 7" key="1">
    <citation type="journal article" date="2014" name="PLoS Genet.">
        <title>Phylogenetically driven sequencing of extremely halophilic archaea reveals strategies for static and dynamic osmo-response.</title>
        <authorList>
            <person name="Becker E.A."/>
            <person name="Seitzer P.M."/>
            <person name="Tritt A."/>
            <person name="Larsen D."/>
            <person name="Krusor M."/>
            <person name="Yao A.I."/>
            <person name="Wu D."/>
            <person name="Madern D."/>
            <person name="Eisen J.A."/>
            <person name="Darling A.E."/>
            <person name="Facciotti M.T."/>
        </authorList>
    </citation>
    <scope>NUCLEOTIDE SEQUENCE [LARGE SCALE GENOMIC DNA]</scope>
    <source>
        <strain evidence="7">DSM 18310 / JCM 13924 / TL6</strain>
    </source>
</reference>
<gene>
    <name evidence="6" type="ORF">C457_11261</name>
</gene>
<dbReference type="SUPFAM" id="SSF53098">
    <property type="entry name" value="Ribonuclease H-like"/>
    <property type="match status" value="1"/>
</dbReference>
<protein>
    <submittedName>
        <fullName evidence="6">ISH8-type transposase</fullName>
    </submittedName>
</protein>
<dbReference type="NCBIfam" id="NF033592">
    <property type="entry name" value="transpos_IS4_1"/>
    <property type="match status" value="1"/>
</dbReference>
<evidence type="ECO:0000256" key="4">
    <source>
        <dbReference type="ARBA" id="ARBA00023172"/>
    </source>
</evidence>
<keyword evidence="3" id="KW-0238">DNA-binding</keyword>
<keyword evidence="2" id="KW-0815">Transposition</keyword>
<comment type="caution">
    <text evidence="6">The sequence shown here is derived from an EMBL/GenBank/DDBJ whole genome shotgun (WGS) entry which is preliminary data.</text>
</comment>
<evidence type="ECO:0000256" key="3">
    <source>
        <dbReference type="ARBA" id="ARBA00023125"/>
    </source>
</evidence>
<evidence type="ECO:0000313" key="7">
    <source>
        <dbReference type="Proteomes" id="UP000011559"/>
    </source>
</evidence>
<dbReference type="Gene3D" id="3.90.350.10">
    <property type="entry name" value="Transposase Inhibitor Protein From Tn5, Chain A, domain 1"/>
    <property type="match status" value="1"/>
</dbReference>
<keyword evidence="4" id="KW-0233">DNA recombination</keyword>
<dbReference type="InterPro" id="IPR012337">
    <property type="entry name" value="RNaseH-like_sf"/>
</dbReference>
<dbReference type="InterPro" id="IPR047952">
    <property type="entry name" value="Transpos_IS4"/>
</dbReference>
<dbReference type="InterPro" id="IPR002559">
    <property type="entry name" value="Transposase_11"/>
</dbReference>
<comment type="similarity">
    <text evidence="1">Belongs to the transposase 11 family.</text>
</comment>
<keyword evidence="7" id="KW-1185">Reference proteome</keyword>
<dbReference type="PANTHER" id="PTHR33258">
    <property type="entry name" value="TRANSPOSASE INSL FOR INSERTION SEQUENCE ELEMENT IS186A-RELATED"/>
    <property type="match status" value="1"/>
</dbReference>
<evidence type="ECO:0000259" key="5">
    <source>
        <dbReference type="Pfam" id="PF01609"/>
    </source>
</evidence>
<organism evidence="6 7">
    <name type="scientific">Haloferax prahovense (strain DSM 18310 / JCM 13924 / TL6)</name>
    <dbReference type="NCBI Taxonomy" id="1227461"/>
    <lineage>
        <taxon>Archaea</taxon>
        <taxon>Methanobacteriati</taxon>
        <taxon>Methanobacteriota</taxon>
        <taxon>Stenosarchaea group</taxon>
        <taxon>Halobacteria</taxon>
        <taxon>Halobacteriales</taxon>
        <taxon>Haloferacaceae</taxon>
        <taxon>Haloferax</taxon>
    </lineage>
</organism>
<accession>M0GCQ0</accession>
<dbReference type="GO" id="GO:0003677">
    <property type="term" value="F:DNA binding"/>
    <property type="evidence" value="ECO:0007669"/>
    <property type="project" value="UniProtKB-KW"/>
</dbReference>
<name>M0GCQ0_HALPT</name>
<evidence type="ECO:0000313" key="6">
    <source>
        <dbReference type="EMBL" id="ELZ68579.1"/>
    </source>
</evidence>
<evidence type="ECO:0000256" key="1">
    <source>
        <dbReference type="ARBA" id="ARBA00010075"/>
    </source>
</evidence>
<dbReference type="GO" id="GO:0006313">
    <property type="term" value="P:DNA transposition"/>
    <property type="evidence" value="ECO:0007669"/>
    <property type="project" value="InterPro"/>
</dbReference>
<dbReference type="PANTHER" id="PTHR33258:SF1">
    <property type="entry name" value="TRANSPOSASE INSL FOR INSERTION SEQUENCE ELEMENT IS186A-RELATED"/>
    <property type="match status" value="1"/>
</dbReference>
<dbReference type="Pfam" id="PF01609">
    <property type="entry name" value="DDE_Tnp_1"/>
    <property type="match status" value="1"/>
</dbReference>